<evidence type="ECO:0000256" key="10">
    <source>
        <dbReference type="RuleBase" id="RU003826"/>
    </source>
</evidence>
<comment type="cofactor">
    <cofactor evidence="9">
        <name>Mg(2+)</name>
        <dbReference type="ChEBI" id="CHEBI:18420"/>
    </cofactor>
    <text evidence="9">Binds 1 Mg(2+) ion per subunit.</text>
</comment>
<comment type="pathway">
    <text evidence="1 9 11">Cofactor biosynthesis; thiamine diphosphate biosynthesis; thiamine phosphate from 4-amino-2-methyl-5-diphosphomethylpyrimidine and 4-methyl-5-(2-phosphoethyl)-thiazole: step 1/1.</text>
</comment>
<evidence type="ECO:0000256" key="8">
    <source>
        <dbReference type="ARBA" id="ARBA00047883"/>
    </source>
</evidence>
<dbReference type="InterPro" id="IPR034291">
    <property type="entry name" value="TMP_synthase"/>
</dbReference>
<keyword evidence="4 9" id="KW-0460">Magnesium</keyword>
<feature type="binding site" evidence="9">
    <location>
        <position position="166"/>
    </location>
    <ligand>
        <name>2-[(2R,5Z)-2-carboxy-4-methylthiazol-5(2H)-ylidene]ethyl phosphate</name>
        <dbReference type="ChEBI" id="CHEBI:62899"/>
    </ligand>
</feature>
<dbReference type="NCBIfam" id="TIGR00693">
    <property type="entry name" value="thiE"/>
    <property type="match status" value="1"/>
</dbReference>
<evidence type="ECO:0000313" key="13">
    <source>
        <dbReference type="EMBL" id="MBC8529512.1"/>
    </source>
</evidence>
<dbReference type="InterPro" id="IPR036206">
    <property type="entry name" value="ThiamineP_synth_sf"/>
</dbReference>
<feature type="binding site" evidence="9">
    <location>
        <position position="110"/>
    </location>
    <ligand>
        <name>4-amino-2-methyl-5-(diphosphooxymethyl)pyrimidine</name>
        <dbReference type="ChEBI" id="CHEBI:57841"/>
    </ligand>
</feature>
<evidence type="ECO:0000256" key="6">
    <source>
        <dbReference type="ARBA" id="ARBA00047334"/>
    </source>
</evidence>
<evidence type="ECO:0000256" key="11">
    <source>
        <dbReference type="RuleBase" id="RU004253"/>
    </source>
</evidence>
<organism evidence="13 14">
    <name type="scientific">Luoshenia tenuis</name>
    <dbReference type="NCBI Taxonomy" id="2763654"/>
    <lineage>
        <taxon>Bacteria</taxon>
        <taxon>Bacillati</taxon>
        <taxon>Bacillota</taxon>
        <taxon>Clostridia</taxon>
        <taxon>Christensenellales</taxon>
        <taxon>Christensenellaceae</taxon>
        <taxon>Luoshenia</taxon>
    </lineage>
</organism>
<comment type="catalytic activity">
    <reaction evidence="6 9 10">
        <text>4-methyl-5-(2-phosphooxyethyl)-thiazole + 4-amino-2-methyl-5-(diphosphooxymethyl)pyrimidine + H(+) = thiamine phosphate + diphosphate</text>
        <dbReference type="Rhea" id="RHEA:22328"/>
        <dbReference type="ChEBI" id="CHEBI:15378"/>
        <dbReference type="ChEBI" id="CHEBI:33019"/>
        <dbReference type="ChEBI" id="CHEBI:37575"/>
        <dbReference type="ChEBI" id="CHEBI:57841"/>
        <dbReference type="ChEBI" id="CHEBI:58296"/>
        <dbReference type="EC" id="2.5.1.3"/>
    </reaction>
</comment>
<dbReference type="InterPro" id="IPR022998">
    <property type="entry name" value="ThiamineP_synth_TenI"/>
</dbReference>
<protein>
    <recommendedName>
        <fullName evidence="9">Thiamine-phosphate synthase</fullName>
        <shortName evidence="9">TP synthase</shortName>
        <shortName evidence="9">TPS</shortName>
        <ecNumber evidence="9">2.5.1.3</ecNumber>
    </recommendedName>
    <alternativeName>
        <fullName evidence="9">Thiamine-phosphate pyrophosphorylase</fullName>
        <shortName evidence="9">TMP pyrophosphorylase</shortName>
        <shortName evidence="9">TMP-PPase</shortName>
    </alternativeName>
</protein>
<keyword evidence="5 9" id="KW-0784">Thiamine biosynthesis</keyword>
<evidence type="ECO:0000256" key="9">
    <source>
        <dbReference type="HAMAP-Rule" id="MF_00097"/>
    </source>
</evidence>
<feature type="binding site" evidence="9">
    <location>
        <position position="72"/>
    </location>
    <ligand>
        <name>Mg(2+)</name>
        <dbReference type="ChEBI" id="CHEBI:18420"/>
    </ligand>
</feature>
<dbReference type="GO" id="GO:0009228">
    <property type="term" value="P:thiamine biosynthetic process"/>
    <property type="evidence" value="ECO:0007669"/>
    <property type="project" value="UniProtKB-KW"/>
</dbReference>
<feature type="binding site" evidence="9">
    <location>
        <position position="71"/>
    </location>
    <ligand>
        <name>4-amino-2-methyl-5-(diphosphooxymethyl)pyrimidine</name>
        <dbReference type="ChEBI" id="CHEBI:57841"/>
    </ligand>
</feature>
<feature type="binding site" evidence="9">
    <location>
        <position position="91"/>
    </location>
    <ligand>
        <name>Mg(2+)</name>
        <dbReference type="ChEBI" id="CHEBI:18420"/>
    </ligand>
</feature>
<dbReference type="Gene3D" id="3.20.20.70">
    <property type="entry name" value="Aldolase class I"/>
    <property type="match status" value="1"/>
</dbReference>
<dbReference type="EMBL" id="JACRSO010000003">
    <property type="protein sequence ID" value="MBC8529512.1"/>
    <property type="molecule type" value="Genomic_DNA"/>
</dbReference>
<proteinExistence type="inferred from homology"/>
<evidence type="ECO:0000256" key="1">
    <source>
        <dbReference type="ARBA" id="ARBA00005165"/>
    </source>
</evidence>
<evidence type="ECO:0000256" key="5">
    <source>
        <dbReference type="ARBA" id="ARBA00022977"/>
    </source>
</evidence>
<evidence type="ECO:0000256" key="2">
    <source>
        <dbReference type="ARBA" id="ARBA00022679"/>
    </source>
</evidence>
<dbReference type="GO" id="GO:0004789">
    <property type="term" value="F:thiamine-phosphate diphosphorylase activity"/>
    <property type="evidence" value="ECO:0007669"/>
    <property type="project" value="UniProtKB-UniRule"/>
</dbReference>
<comment type="function">
    <text evidence="9">Condenses 4-methyl-5-(beta-hydroxyethyl)thiazole monophosphate (THZ-P) and 2-methyl-4-amino-5-hydroxymethyl pyrimidine pyrophosphate (HMP-PP) to form thiamine monophosphate (TMP).</text>
</comment>
<comment type="catalytic activity">
    <reaction evidence="8 9 10">
        <text>2-[(2R,5Z)-2-carboxy-4-methylthiazol-5(2H)-ylidene]ethyl phosphate + 4-amino-2-methyl-5-(diphosphooxymethyl)pyrimidine + 2 H(+) = thiamine phosphate + CO2 + diphosphate</text>
        <dbReference type="Rhea" id="RHEA:47844"/>
        <dbReference type="ChEBI" id="CHEBI:15378"/>
        <dbReference type="ChEBI" id="CHEBI:16526"/>
        <dbReference type="ChEBI" id="CHEBI:33019"/>
        <dbReference type="ChEBI" id="CHEBI:37575"/>
        <dbReference type="ChEBI" id="CHEBI:57841"/>
        <dbReference type="ChEBI" id="CHEBI:62899"/>
        <dbReference type="EC" id="2.5.1.3"/>
    </reaction>
</comment>
<dbReference type="EC" id="2.5.1.3" evidence="9"/>
<sequence>MKPEVDYTLYLVTDRELMSTTTLDEAVAQAVKGGCTLVQLREKDCTSLEFYQQALRVKAICDAAGVPLIINDRADIAQAVDAAGVHLGQSDLPCQVARRMLGPDKIIGVSAGTLPEALKAAADGADYLGVGAMYATATKQDADVTTMEELKAIRAAVELPIVIIGGVNESTLPRFAHTGVDGAAVVSAIIAQKDIASAARRLYPLAAKLK</sequence>
<evidence type="ECO:0000259" key="12">
    <source>
        <dbReference type="Pfam" id="PF02581"/>
    </source>
</evidence>
<gene>
    <name evidence="9" type="primary">thiE</name>
    <name evidence="13" type="ORF">H8699_08745</name>
</gene>
<evidence type="ECO:0000256" key="3">
    <source>
        <dbReference type="ARBA" id="ARBA00022723"/>
    </source>
</evidence>
<dbReference type="RefSeq" id="WP_249285343.1">
    <property type="nucleotide sequence ID" value="NZ_JACRSO010000003.1"/>
</dbReference>
<dbReference type="GO" id="GO:0005737">
    <property type="term" value="C:cytoplasm"/>
    <property type="evidence" value="ECO:0007669"/>
    <property type="project" value="TreeGrafter"/>
</dbReference>
<comment type="similarity">
    <text evidence="9 10">Belongs to the thiamine-phosphate synthase family.</text>
</comment>
<name>A0A926D194_9FIRM</name>
<dbReference type="AlphaFoldDB" id="A0A926D194"/>
<feature type="binding site" evidence="9">
    <location>
        <begin position="136"/>
        <end position="138"/>
    </location>
    <ligand>
        <name>2-[(2R,5Z)-2-carboxy-4-methylthiazol-5(2H)-ylidene]ethyl phosphate</name>
        <dbReference type="ChEBI" id="CHEBI:62899"/>
    </ligand>
</feature>
<dbReference type="HAMAP" id="MF_00097">
    <property type="entry name" value="TMP_synthase"/>
    <property type="match status" value="1"/>
</dbReference>
<evidence type="ECO:0000256" key="7">
    <source>
        <dbReference type="ARBA" id="ARBA00047851"/>
    </source>
</evidence>
<feature type="binding site" evidence="9">
    <location>
        <begin position="186"/>
        <end position="187"/>
    </location>
    <ligand>
        <name>2-[(2R,5Z)-2-carboxy-4-methylthiazol-5(2H)-ylidene]ethyl phosphate</name>
        <dbReference type="ChEBI" id="CHEBI:62899"/>
    </ligand>
</feature>
<dbReference type="FunFam" id="3.20.20.70:FF:000096">
    <property type="entry name" value="Thiamine-phosphate synthase"/>
    <property type="match status" value="1"/>
</dbReference>
<keyword evidence="2 9" id="KW-0808">Transferase</keyword>
<dbReference type="PANTHER" id="PTHR20857:SF23">
    <property type="entry name" value="THIAMINE BIOSYNTHETIC BIFUNCTIONAL ENZYME"/>
    <property type="match status" value="1"/>
</dbReference>
<dbReference type="PANTHER" id="PTHR20857">
    <property type="entry name" value="THIAMINE-PHOSPHATE PYROPHOSPHORYLASE"/>
    <property type="match status" value="1"/>
</dbReference>
<dbReference type="SUPFAM" id="SSF51391">
    <property type="entry name" value="Thiamin phosphate synthase"/>
    <property type="match status" value="1"/>
</dbReference>
<feature type="binding site" evidence="9">
    <location>
        <begin position="39"/>
        <end position="43"/>
    </location>
    <ligand>
        <name>4-amino-2-methyl-5-(diphosphooxymethyl)pyrimidine</name>
        <dbReference type="ChEBI" id="CHEBI:57841"/>
    </ligand>
</feature>
<accession>A0A926D194</accession>
<feature type="binding site" evidence="9">
    <location>
        <position position="139"/>
    </location>
    <ligand>
        <name>4-amino-2-methyl-5-(diphosphooxymethyl)pyrimidine</name>
        <dbReference type="ChEBI" id="CHEBI:57841"/>
    </ligand>
</feature>
<keyword evidence="3 9" id="KW-0479">Metal-binding</keyword>
<comment type="caution">
    <text evidence="13">The sequence shown here is derived from an EMBL/GenBank/DDBJ whole genome shotgun (WGS) entry which is preliminary data.</text>
</comment>
<comment type="catalytic activity">
    <reaction evidence="7 9 10">
        <text>2-(2-carboxy-4-methylthiazol-5-yl)ethyl phosphate + 4-amino-2-methyl-5-(diphosphooxymethyl)pyrimidine + 2 H(+) = thiamine phosphate + CO2 + diphosphate</text>
        <dbReference type="Rhea" id="RHEA:47848"/>
        <dbReference type="ChEBI" id="CHEBI:15378"/>
        <dbReference type="ChEBI" id="CHEBI:16526"/>
        <dbReference type="ChEBI" id="CHEBI:33019"/>
        <dbReference type="ChEBI" id="CHEBI:37575"/>
        <dbReference type="ChEBI" id="CHEBI:57841"/>
        <dbReference type="ChEBI" id="CHEBI:62890"/>
        <dbReference type="EC" id="2.5.1.3"/>
    </reaction>
</comment>
<dbReference type="GO" id="GO:0000287">
    <property type="term" value="F:magnesium ion binding"/>
    <property type="evidence" value="ECO:0007669"/>
    <property type="project" value="UniProtKB-UniRule"/>
</dbReference>
<dbReference type="GO" id="GO:0009229">
    <property type="term" value="P:thiamine diphosphate biosynthetic process"/>
    <property type="evidence" value="ECO:0007669"/>
    <property type="project" value="UniProtKB-UniRule"/>
</dbReference>
<reference evidence="13" key="1">
    <citation type="submission" date="2020-08" db="EMBL/GenBank/DDBJ databases">
        <title>Genome public.</title>
        <authorList>
            <person name="Liu C."/>
            <person name="Sun Q."/>
        </authorList>
    </citation>
    <scope>NUCLEOTIDE SEQUENCE</scope>
    <source>
        <strain evidence="13">NSJ-44</strain>
    </source>
</reference>
<feature type="domain" description="Thiamine phosphate synthase/TenI" evidence="12">
    <location>
        <begin position="9"/>
        <end position="189"/>
    </location>
</feature>
<keyword evidence="14" id="KW-1185">Reference proteome</keyword>
<evidence type="ECO:0000313" key="14">
    <source>
        <dbReference type="Proteomes" id="UP000654279"/>
    </source>
</evidence>
<dbReference type="CDD" id="cd00564">
    <property type="entry name" value="TMP_TenI"/>
    <property type="match status" value="1"/>
</dbReference>
<dbReference type="Pfam" id="PF02581">
    <property type="entry name" value="TMP-TENI"/>
    <property type="match status" value="1"/>
</dbReference>
<dbReference type="InterPro" id="IPR013785">
    <property type="entry name" value="Aldolase_TIM"/>
</dbReference>
<evidence type="ECO:0000256" key="4">
    <source>
        <dbReference type="ARBA" id="ARBA00022842"/>
    </source>
</evidence>
<dbReference type="Proteomes" id="UP000654279">
    <property type="component" value="Unassembled WGS sequence"/>
</dbReference>